<feature type="compositionally biased region" description="Pro residues" evidence="1">
    <location>
        <begin position="590"/>
        <end position="610"/>
    </location>
</feature>
<reference evidence="3 4" key="1">
    <citation type="journal article" date="2007" name="Nature">
        <title>Evolution of genes and genomes on the Drosophila phylogeny.</title>
        <authorList>
            <consortium name="Drosophila 12 Genomes Consortium"/>
            <person name="Clark A.G."/>
            <person name="Eisen M.B."/>
            <person name="Smith D.R."/>
            <person name="Bergman C.M."/>
            <person name="Oliver B."/>
            <person name="Markow T.A."/>
            <person name="Kaufman T.C."/>
            <person name="Kellis M."/>
            <person name="Gelbart W."/>
            <person name="Iyer V.N."/>
            <person name="Pollard D.A."/>
            <person name="Sackton T.B."/>
            <person name="Larracuente A.M."/>
            <person name="Singh N.D."/>
            <person name="Abad J.P."/>
            <person name="Abt D.N."/>
            <person name="Adryan B."/>
            <person name="Aguade M."/>
            <person name="Akashi H."/>
            <person name="Anderson W.W."/>
            <person name="Aquadro C.F."/>
            <person name="Ardell D.H."/>
            <person name="Arguello R."/>
            <person name="Artieri C.G."/>
            <person name="Barbash D.A."/>
            <person name="Barker D."/>
            <person name="Barsanti P."/>
            <person name="Batterham P."/>
            <person name="Batzoglou S."/>
            <person name="Begun D."/>
            <person name="Bhutkar A."/>
            <person name="Blanco E."/>
            <person name="Bosak S.A."/>
            <person name="Bradley R.K."/>
            <person name="Brand A.D."/>
            <person name="Brent M.R."/>
            <person name="Brooks A.N."/>
            <person name="Brown R.H."/>
            <person name="Butlin R.K."/>
            <person name="Caggese C."/>
            <person name="Calvi B.R."/>
            <person name="Bernardo de Carvalho A."/>
            <person name="Caspi A."/>
            <person name="Castrezana S."/>
            <person name="Celniker S.E."/>
            <person name="Chang J.L."/>
            <person name="Chapple C."/>
            <person name="Chatterji S."/>
            <person name="Chinwalla A."/>
            <person name="Civetta A."/>
            <person name="Clifton S.W."/>
            <person name="Comeron J.M."/>
            <person name="Costello J.C."/>
            <person name="Coyne J.A."/>
            <person name="Daub J."/>
            <person name="David R.G."/>
            <person name="Delcher A.L."/>
            <person name="Delehaunty K."/>
            <person name="Do C.B."/>
            <person name="Ebling H."/>
            <person name="Edwards K."/>
            <person name="Eickbush T."/>
            <person name="Evans J.D."/>
            <person name="Filipski A."/>
            <person name="Findeiss S."/>
            <person name="Freyhult E."/>
            <person name="Fulton L."/>
            <person name="Fulton R."/>
            <person name="Garcia A.C."/>
            <person name="Gardiner A."/>
            <person name="Garfield D.A."/>
            <person name="Garvin B.E."/>
            <person name="Gibson G."/>
            <person name="Gilbert D."/>
            <person name="Gnerre S."/>
            <person name="Godfrey J."/>
            <person name="Good R."/>
            <person name="Gotea V."/>
            <person name="Gravely B."/>
            <person name="Greenberg A.J."/>
            <person name="Griffiths-Jones S."/>
            <person name="Gross S."/>
            <person name="Guigo R."/>
            <person name="Gustafson E.A."/>
            <person name="Haerty W."/>
            <person name="Hahn M.W."/>
            <person name="Halligan D.L."/>
            <person name="Halpern A.L."/>
            <person name="Halter G.M."/>
            <person name="Han M.V."/>
            <person name="Heger A."/>
            <person name="Hillier L."/>
            <person name="Hinrichs A.S."/>
            <person name="Holmes I."/>
            <person name="Hoskins R.A."/>
            <person name="Hubisz M.J."/>
            <person name="Hultmark D."/>
            <person name="Huntley M.A."/>
            <person name="Jaffe D.B."/>
            <person name="Jagadeeshan S."/>
            <person name="Jeck W.R."/>
            <person name="Johnson J."/>
            <person name="Jones C.D."/>
            <person name="Jordan W.C."/>
            <person name="Karpen G.H."/>
            <person name="Kataoka E."/>
            <person name="Keightley P.D."/>
            <person name="Kheradpour P."/>
            <person name="Kirkness E.F."/>
            <person name="Koerich L.B."/>
            <person name="Kristiansen K."/>
            <person name="Kudrna D."/>
            <person name="Kulathinal R.J."/>
            <person name="Kumar S."/>
            <person name="Kwok R."/>
            <person name="Lander E."/>
            <person name="Langley C.H."/>
            <person name="Lapoint R."/>
            <person name="Lazzaro B.P."/>
            <person name="Lee S.J."/>
            <person name="Levesque L."/>
            <person name="Li R."/>
            <person name="Lin C.F."/>
            <person name="Lin M.F."/>
            <person name="Lindblad-Toh K."/>
            <person name="Llopart A."/>
            <person name="Long M."/>
            <person name="Low L."/>
            <person name="Lozovsky E."/>
            <person name="Lu J."/>
            <person name="Luo M."/>
            <person name="Machado C.A."/>
            <person name="Makalowski W."/>
            <person name="Marzo M."/>
            <person name="Matsuda M."/>
            <person name="Matzkin L."/>
            <person name="McAllister B."/>
            <person name="McBride C.S."/>
            <person name="McKernan B."/>
            <person name="McKernan K."/>
            <person name="Mendez-Lago M."/>
            <person name="Minx P."/>
            <person name="Mollenhauer M.U."/>
            <person name="Montooth K."/>
            <person name="Mount S.M."/>
            <person name="Mu X."/>
            <person name="Myers E."/>
            <person name="Negre B."/>
            <person name="Newfeld S."/>
            <person name="Nielsen R."/>
            <person name="Noor M.A."/>
            <person name="O'Grady P."/>
            <person name="Pachter L."/>
            <person name="Papaceit M."/>
            <person name="Parisi M.J."/>
            <person name="Parisi M."/>
            <person name="Parts L."/>
            <person name="Pedersen J.S."/>
            <person name="Pesole G."/>
            <person name="Phillippy A.M."/>
            <person name="Ponting C.P."/>
            <person name="Pop M."/>
            <person name="Porcelli D."/>
            <person name="Powell J.R."/>
            <person name="Prohaska S."/>
            <person name="Pruitt K."/>
            <person name="Puig M."/>
            <person name="Quesneville H."/>
            <person name="Ram K.R."/>
            <person name="Rand D."/>
            <person name="Rasmussen M.D."/>
            <person name="Reed L.K."/>
            <person name="Reenan R."/>
            <person name="Reily A."/>
            <person name="Remington K.A."/>
            <person name="Rieger T.T."/>
            <person name="Ritchie M.G."/>
            <person name="Robin C."/>
            <person name="Rogers Y.H."/>
            <person name="Rohde C."/>
            <person name="Rozas J."/>
            <person name="Rubenfield M.J."/>
            <person name="Ruiz A."/>
            <person name="Russo S."/>
            <person name="Salzberg S.L."/>
            <person name="Sanchez-Gracia A."/>
            <person name="Saranga D.J."/>
            <person name="Sato H."/>
            <person name="Schaeffer S.W."/>
            <person name="Schatz M.C."/>
            <person name="Schlenke T."/>
            <person name="Schwartz R."/>
            <person name="Segarra C."/>
            <person name="Singh R.S."/>
            <person name="Sirot L."/>
            <person name="Sirota M."/>
            <person name="Sisneros N.B."/>
            <person name="Smith C.D."/>
            <person name="Smith T.F."/>
            <person name="Spieth J."/>
            <person name="Stage D.E."/>
            <person name="Stark A."/>
            <person name="Stephan W."/>
            <person name="Strausberg R.L."/>
            <person name="Strempel S."/>
            <person name="Sturgill D."/>
            <person name="Sutton G."/>
            <person name="Sutton G.G."/>
            <person name="Tao W."/>
            <person name="Teichmann S."/>
            <person name="Tobari Y.N."/>
            <person name="Tomimura Y."/>
            <person name="Tsolas J.M."/>
            <person name="Valente V.L."/>
            <person name="Venter E."/>
            <person name="Venter J.C."/>
            <person name="Vicario S."/>
            <person name="Vieira F.G."/>
            <person name="Vilella A.J."/>
            <person name="Villasante A."/>
            <person name="Walenz B."/>
            <person name="Wang J."/>
            <person name="Wasserman M."/>
            <person name="Watts T."/>
            <person name="Wilson D."/>
            <person name="Wilson R.K."/>
            <person name="Wing R.A."/>
            <person name="Wolfner M.F."/>
            <person name="Wong A."/>
            <person name="Wong G.K."/>
            <person name="Wu C.I."/>
            <person name="Wu G."/>
            <person name="Yamamoto D."/>
            <person name="Yang H.P."/>
            <person name="Yang S.P."/>
            <person name="Yorke J.A."/>
            <person name="Yoshida K."/>
            <person name="Zdobnov E."/>
            <person name="Zhang P."/>
            <person name="Zhang Y."/>
            <person name="Zimin A.V."/>
            <person name="Baldwin J."/>
            <person name="Abdouelleil A."/>
            <person name="Abdulkadir J."/>
            <person name="Abebe A."/>
            <person name="Abera B."/>
            <person name="Abreu J."/>
            <person name="Acer S.C."/>
            <person name="Aftuck L."/>
            <person name="Alexander A."/>
            <person name="An P."/>
            <person name="Anderson E."/>
            <person name="Anderson S."/>
            <person name="Arachi H."/>
            <person name="Azer M."/>
            <person name="Bachantsang P."/>
            <person name="Barry A."/>
            <person name="Bayul T."/>
            <person name="Berlin A."/>
            <person name="Bessette D."/>
            <person name="Bloom T."/>
            <person name="Blye J."/>
            <person name="Boguslavskiy L."/>
            <person name="Bonnet C."/>
            <person name="Boukhgalter B."/>
            <person name="Bourzgui I."/>
            <person name="Brown A."/>
            <person name="Cahill P."/>
            <person name="Channer S."/>
            <person name="Cheshatsang Y."/>
            <person name="Chuda L."/>
            <person name="Citroen M."/>
            <person name="Collymore A."/>
            <person name="Cooke P."/>
            <person name="Costello M."/>
            <person name="D'Aco K."/>
            <person name="Daza R."/>
            <person name="De Haan G."/>
            <person name="DeGray S."/>
            <person name="DeMaso C."/>
            <person name="Dhargay N."/>
            <person name="Dooley K."/>
            <person name="Dooley E."/>
            <person name="Doricent M."/>
            <person name="Dorje P."/>
            <person name="Dorjee K."/>
            <person name="Dupes A."/>
            <person name="Elong R."/>
            <person name="Falk J."/>
            <person name="Farina A."/>
            <person name="Faro S."/>
            <person name="Ferguson D."/>
            <person name="Fisher S."/>
            <person name="Foley C.D."/>
            <person name="Franke A."/>
            <person name="Friedrich D."/>
            <person name="Gadbois L."/>
            <person name="Gearin G."/>
            <person name="Gearin C.R."/>
            <person name="Giannoukos G."/>
            <person name="Goode T."/>
            <person name="Graham J."/>
            <person name="Grandbois E."/>
            <person name="Grewal S."/>
            <person name="Gyaltsen K."/>
            <person name="Hafez N."/>
            <person name="Hagos B."/>
            <person name="Hall J."/>
            <person name="Henson C."/>
            <person name="Hollinger A."/>
            <person name="Honan T."/>
            <person name="Huard M.D."/>
            <person name="Hughes L."/>
            <person name="Hurhula B."/>
            <person name="Husby M.E."/>
            <person name="Kamat A."/>
            <person name="Kanga B."/>
            <person name="Kashin S."/>
            <person name="Khazanovich D."/>
            <person name="Kisner P."/>
            <person name="Lance K."/>
            <person name="Lara M."/>
            <person name="Lee W."/>
            <person name="Lennon N."/>
            <person name="Letendre F."/>
            <person name="LeVine R."/>
            <person name="Lipovsky A."/>
            <person name="Liu X."/>
            <person name="Liu J."/>
            <person name="Liu S."/>
            <person name="Lokyitsang T."/>
            <person name="Lokyitsang Y."/>
            <person name="Lubonja R."/>
            <person name="Lui A."/>
            <person name="MacDonald P."/>
            <person name="Magnisalis V."/>
            <person name="Maru K."/>
            <person name="Matthews C."/>
            <person name="McCusker W."/>
            <person name="McDonough S."/>
            <person name="Mehta T."/>
            <person name="Meldrim J."/>
            <person name="Meneus L."/>
            <person name="Mihai O."/>
            <person name="Mihalev A."/>
            <person name="Mihova T."/>
            <person name="Mittelman R."/>
            <person name="Mlenga V."/>
            <person name="Montmayeur A."/>
            <person name="Mulrain L."/>
            <person name="Navidi A."/>
            <person name="Naylor J."/>
            <person name="Negash T."/>
            <person name="Nguyen T."/>
            <person name="Nguyen N."/>
            <person name="Nicol R."/>
            <person name="Norbu C."/>
            <person name="Norbu N."/>
            <person name="Novod N."/>
            <person name="O'Neill B."/>
            <person name="Osman S."/>
            <person name="Markiewicz E."/>
            <person name="Oyono O.L."/>
            <person name="Patti C."/>
            <person name="Phunkhang P."/>
            <person name="Pierre F."/>
            <person name="Priest M."/>
            <person name="Raghuraman S."/>
            <person name="Rege F."/>
            <person name="Reyes R."/>
            <person name="Rise C."/>
            <person name="Rogov P."/>
            <person name="Ross K."/>
            <person name="Ryan E."/>
            <person name="Settipalli S."/>
            <person name="Shea T."/>
            <person name="Sherpa N."/>
            <person name="Shi L."/>
            <person name="Shih D."/>
            <person name="Sparrow T."/>
            <person name="Spaulding J."/>
            <person name="Stalker J."/>
            <person name="Stange-Thomann N."/>
            <person name="Stavropoulos S."/>
            <person name="Stone C."/>
            <person name="Strader C."/>
            <person name="Tesfaye S."/>
            <person name="Thomson T."/>
            <person name="Thoulutsang Y."/>
            <person name="Thoulutsang D."/>
            <person name="Topham K."/>
            <person name="Topping I."/>
            <person name="Tsamla T."/>
            <person name="Vassiliev H."/>
            <person name="Vo A."/>
            <person name="Wangchuk T."/>
            <person name="Wangdi T."/>
            <person name="Weiand M."/>
            <person name="Wilkinson J."/>
            <person name="Wilson A."/>
            <person name="Yadav S."/>
            <person name="Young G."/>
            <person name="Yu Q."/>
            <person name="Zembek L."/>
            <person name="Zhong D."/>
            <person name="Zimmer A."/>
            <person name="Zwirko Z."/>
            <person name="Jaffe D.B."/>
            <person name="Alvarez P."/>
            <person name="Brockman W."/>
            <person name="Butler J."/>
            <person name="Chin C."/>
            <person name="Gnerre S."/>
            <person name="Grabherr M."/>
            <person name="Kleber M."/>
            <person name="Mauceli E."/>
            <person name="MacCallum I."/>
        </authorList>
    </citation>
    <scope>NUCLEOTIDE SEQUENCE [LARGE SCALE GENOMIC DNA]</scope>
    <source>
        <strain evidence="4">Tai18E2 / Tucson 14021-0261.01</strain>
    </source>
</reference>
<dbReference type="EMBL" id="CM000162">
    <property type="protein sequence ID" value="KRK06292.1"/>
    <property type="molecule type" value="Genomic_DNA"/>
</dbReference>
<feature type="compositionally biased region" description="Pro residues" evidence="1">
    <location>
        <begin position="36"/>
        <end position="50"/>
    </location>
</feature>
<organism evidence="3 4">
    <name type="scientific">Drosophila yakuba</name>
    <name type="common">Fruit fly</name>
    <dbReference type="NCBI Taxonomy" id="7245"/>
    <lineage>
        <taxon>Eukaryota</taxon>
        <taxon>Metazoa</taxon>
        <taxon>Ecdysozoa</taxon>
        <taxon>Arthropoda</taxon>
        <taxon>Hexapoda</taxon>
        <taxon>Insecta</taxon>
        <taxon>Pterygota</taxon>
        <taxon>Neoptera</taxon>
        <taxon>Endopterygota</taxon>
        <taxon>Diptera</taxon>
        <taxon>Brachycera</taxon>
        <taxon>Muscomorpha</taxon>
        <taxon>Ephydroidea</taxon>
        <taxon>Drosophilidae</taxon>
        <taxon>Drosophila</taxon>
        <taxon>Sophophora</taxon>
    </lineage>
</organism>
<dbReference type="OrthoDB" id="8197069at2759"/>
<sequence length="996" mass="104674">MLLRLTLLTACCFCAAQAVVHGKDVKRREAGFDTYGPPPRPAPQYGPPPQQQHVPHREYGVPQQIPFREYGPPAIKYGPPKLNFLGGGGGGGGGGSSLHEQIKTHFGVPKPFYGPPHIQHKPAPQYGPPPPKPAPQYGPPPQPAPQYGPPPPKPAPQYGPPPPQYGPPPPPLKIQHRPAPQYGPPKLQYGPPPPPPQLLPSPHAAPLFKPAHQPATSYGPPASGPLNLPPKQIFDAPPPNYGPPPLPVALPGNGNGPATTIILTGGHSRPSGPSGPGPVKQVQIQIDSSGHTHSVSGSQAPFHTACDGWKPIPAPVGAYVEQNHIETQGGYSQVAQGHVGSTFGTQYSLGVGATGSGSGGSIIDGLTDEQLVAVALQGGGDGANVITGPGGNSIEAEALQAAIGSLDDSYSKPPSDSFAPGSVHAQKYQTIGHSGPPPPPPSGNYGPPPPPPSGNYGPPPPPPSGNYGPPPPSGIYGPPPPPPSGNYGPPPPQFAALTSSSSSHAHSQSQSNVNIQYGPPSGNPQPFPQHGAGQPNKPVAYRPPVPAGLLESIGATVQHLDQFGVKPQQQPQTYIPPAANEIPVSGSAPQPLPSPQALYQPPPPPPPPSAPQLSLQQQLPAPQPGPVFIHQKQFGPPGPPPPPEPQYLPPPPPPVANVRPLGPPPPPPTQQYLPAAPSGPLFYQQQQQQQQHHHSENSYSASQFHSQGLPLPQQAPRFNLQQVQQVQQQQPIIVHDCGHGPNLVSSNGYQVQQQQQQQLQLVQQQQQQHFGSVSAASAGAYNAISQSIPVAEQHTQQLVTGPADSYGPPPSGNDLDYDHTGYASQKNAVAALPDGTDPHQLPGLDGLDVLSAQKSQSIQLNGQQPTQNFQVQFGGSLNNAPGVAHGDANHEEILSQGLLQSILTAIEQPSQQQQQQQNLPQNHKAQSRSDEHDHEHENDQDLANADENDEEQEQSISSSNRVEVRVLPENPDNEEETPAEVKEIEPIVVNEEEAKH</sequence>
<dbReference type="Proteomes" id="UP000002282">
    <property type="component" value="Chromosome X"/>
</dbReference>
<evidence type="ECO:0000256" key="2">
    <source>
        <dbReference type="SAM" id="SignalP"/>
    </source>
</evidence>
<feature type="chain" id="PRO_5006403441" evidence="2">
    <location>
        <begin position="23"/>
        <end position="996"/>
    </location>
</feature>
<feature type="compositionally biased region" description="Acidic residues" evidence="1">
    <location>
        <begin position="940"/>
        <end position="953"/>
    </location>
</feature>
<feature type="compositionally biased region" description="Pro residues" evidence="1">
    <location>
        <begin position="125"/>
        <end position="172"/>
    </location>
</feature>
<feature type="compositionally biased region" description="Pro residues" evidence="1">
    <location>
        <begin position="190"/>
        <end position="199"/>
    </location>
</feature>
<keyword evidence="2" id="KW-0732">Signal</keyword>
<feature type="compositionally biased region" description="Pro residues" evidence="1">
    <location>
        <begin position="435"/>
        <end position="493"/>
    </location>
</feature>
<feature type="signal peptide" evidence="2">
    <location>
        <begin position="1"/>
        <end position="22"/>
    </location>
</feature>
<feature type="compositionally biased region" description="Polar residues" evidence="1">
    <location>
        <begin position="697"/>
        <end position="706"/>
    </location>
</feature>
<feature type="region of interest" description="Disordered" evidence="1">
    <location>
        <begin position="31"/>
        <end position="55"/>
    </location>
</feature>
<evidence type="ECO:0000313" key="3">
    <source>
        <dbReference type="EMBL" id="KRK06292.1"/>
    </source>
</evidence>
<feature type="region of interest" description="Disordered" evidence="1">
    <location>
        <begin position="561"/>
        <end position="712"/>
    </location>
</feature>
<feature type="region of interest" description="Disordered" evidence="1">
    <location>
        <begin position="106"/>
        <end position="239"/>
    </location>
</feature>
<reference evidence="3 4" key="2">
    <citation type="journal article" date="2007" name="PLoS Biol.">
        <title>Principles of genome evolution in the Drosophila melanogaster species group.</title>
        <authorList>
            <person name="Ranz J.M."/>
            <person name="Maurin D."/>
            <person name="Chan Y.S."/>
            <person name="von Grotthuss M."/>
            <person name="Hillier L.W."/>
            <person name="Roote J."/>
            <person name="Ashburner M."/>
            <person name="Bergman C.M."/>
        </authorList>
    </citation>
    <scope>NUCLEOTIDE SEQUENCE [LARGE SCALE GENOMIC DNA]</scope>
    <source>
        <strain evidence="4">Tai18E2 / Tucson 14021-0261.01</strain>
    </source>
</reference>
<evidence type="ECO:0000313" key="4">
    <source>
        <dbReference type="Proteomes" id="UP000002282"/>
    </source>
</evidence>
<feature type="compositionally biased region" description="Pro residues" evidence="1">
    <location>
        <begin position="636"/>
        <end position="669"/>
    </location>
</feature>
<dbReference type="AlphaFoldDB" id="A0A0R1EGF6"/>
<dbReference type="OMA" id="HTGYASQ"/>
<accession>A0A0R1EGF6</accession>
<feature type="compositionally biased region" description="Low complexity" evidence="1">
    <location>
        <begin position="499"/>
        <end position="511"/>
    </location>
</feature>
<gene>
    <name evidence="3" type="primary">Dyak\GE16112</name>
    <name evidence="3" type="synonym">dyak_GLEANR_17565</name>
    <name evidence="3" type="synonym">GE16112</name>
    <name evidence="3" type="ORF">Dyak_GE16112</name>
</gene>
<keyword evidence="4" id="KW-1185">Reference proteome</keyword>
<feature type="compositionally biased region" description="Low complexity" evidence="1">
    <location>
        <begin position="611"/>
        <end position="620"/>
    </location>
</feature>
<name>A0A0R1EGF6_DROYA</name>
<feature type="compositionally biased region" description="Basic and acidic residues" evidence="1">
    <location>
        <begin position="927"/>
        <end position="939"/>
    </location>
</feature>
<evidence type="ECO:0000256" key="1">
    <source>
        <dbReference type="SAM" id="MobiDB-lite"/>
    </source>
</evidence>
<feature type="region of interest" description="Disordered" evidence="1">
    <location>
        <begin position="908"/>
        <end position="996"/>
    </location>
</feature>
<proteinExistence type="predicted"/>
<protein>
    <submittedName>
        <fullName evidence="3">Uncharacterized protein, isoform B</fullName>
    </submittedName>
</protein>
<feature type="compositionally biased region" description="Low complexity" evidence="1">
    <location>
        <begin position="908"/>
        <end position="922"/>
    </location>
</feature>
<feature type="region of interest" description="Disordered" evidence="1">
    <location>
        <begin position="428"/>
        <end position="546"/>
    </location>
</feature>